<dbReference type="VEuPathDB" id="FungiDB:HpaG804803"/>
<protein>
    <submittedName>
        <fullName evidence="1">Uncharacterized protein</fullName>
    </submittedName>
</protein>
<accession>M4BET5</accession>
<dbReference type="AlphaFoldDB" id="M4BET5"/>
<dbReference type="InParanoid" id="M4BET5"/>
<evidence type="ECO:0000313" key="1">
    <source>
        <dbReference type="EnsemblProtists" id="HpaP804803"/>
    </source>
</evidence>
<organism evidence="1 2">
    <name type="scientific">Hyaloperonospora arabidopsidis (strain Emoy2)</name>
    <name type="common">Downy mildew agent</name>
    <name type="synonym">Peronospora arabidopsidis</name>
    <dbReference type="NCBI Taxonomy" id="559515"/>
    <lineage>
        <taxon>Eukaryota</taxon>
        <taxon>Sar</taxon>
        <taxon>Stramenopiles</taxon>
        <taxon>Oomycota</taxon>
        <taxon>Peronosporomycetes</taxon>
        <taxon>Peronosporales</taxon>
        <taxon>Peronosporaceae</taxon>
        <taxon>Hyaloperonospora</taxon>
    </lineage>
</organism>
<reference evidence="2" key="1">
    <citation type="journal article" date="2010" name="Science">
        <title>Signatures of adaptation to obligate biotrophy in the Hyaloperonospora arabidopsidis genome.</title>
        <authorList>
            <person name="Baxter L."/>
            <person name="Tripathy S."/>
            <person name="Ishaque N."/>
            <person name="Boot N."/>
            <person name="Cabral A."/>
            <person name="Kemen E."/>
            <person name="Thines M."/>
            <person name="Ah-Fong A."/>
            <person name="Anderson R."/>
            <person name="Badejoko W."/>
            <person name="Bittner-Eddy P."/>
            <person name="Boore J.L."/>
            <person name="Chibucos M.C."/>
            <person name="Coates M."/>
            <person name="Dehal P."/>
            <person name="Delehaunty K."/>
            <person name="Dong S."/>
            <person name="Downton P."/>
            <person name="Dumas B."/>
            <person name="Fabro G."/>
            <person name="Fronick C."/>
            <person name="Fuerstenberg S.I."/>
            <person name="Fulton L."/>
            <person name="Gaulin E."/>
            <person name="Govers F."/>
            <person name="Hughes L."/>
            <person name="Humphray S."/>
            <person name="Jiang R.H."/>
            <person name="Judelson H."/>
            <person name="Kamoun S."/>
            <person name="Kyung K."/>
            <person name="Meijer H."/>
            <person name="Minx P."/>
            <person name="Morris P."/>
            <person name="Nelson J."/>
            <person name="Phuntumart V."/>
            <person name="Qutob D."/>
            <person name="Rehmany A."/>
            <person name="Rougon-Cardoso A."/>
            <person name="Ryden P."/>
            <person name="Torto-Alalibo T."/>
            <person name="Studholme D."/>
            <person name="Wang Y."/>
            <person name="Win J."/>
            <person name="Wood J."/>
            <person name="Clifton S.W."/>
            <person name="Rogers J."/>
            <person name="Van den Ackerveken G."/>
            <person name="Jones J.D."/>
            <person name="McDowell J.M."/>
            <person name="Beynon J."/>
            <person name="Tyler B.M."/>
        </authorList>
    </citation>
    <scope>NUCLEOTIDE SEQUENCE [LARGE SCALE GENOMIC DNA]</scope>
    <source>
        <strain evidence="2">Emoy2</strain>
    </source>
</reference>
<name>M4BET5_HYAAE</name>
<keyword evidence="2" id="KW-1185">Reference proteome</keyword>
<dbReference type="HOGENOM" id="CLU_3145694_0_0_1"/>
<sequence>MVKNRLNPKFGENPCVKALEEANCSRLYEENRHNRGESAGVLCDDNAAK</sequence>
<dbReference type="EMBL" id="JH598187">
    <property type="status" value="NOT_ANNOTATED_CDS"/>
    <property type="molecule type" value="Genomic_DNA"/>
</dbReference>
<dbReference type="EnsemblProtists" id="HpaT804803">
    <property type="protein sequence ID" value="HpaP804803"/>
    <property type="gene ID" value="HpaG804803"/>
</dbReference>
<reference evidence="1" key="2">
    <citation type="submission" date="2015-06" db="UniProtKB">
        <authorList>
            <consortium name="EnsemblProtists"/>
        </authorList>
    </citation>
    <scope>IDENTIFICATION</scope>
    <source>
        <strain evidence="1">Emoy2</strain>
    </source>
</reference>
<evidence type="ECO:0000313" key="2">
    <source>
        <dbReference type="Proteomes" id="UP000011713"/>
    </source>
</evidence>
<dbReference type="Proteomes" id="UP000011713">
    <property type="component" value="Unassembled WGS sequence"/>
</dbReference>
<proteinExistence type="predicted"/>